<name>A0A8R7VBP8_TRIUA</name>
<organism evidence="1 2">
    <name type="scientific">Triticum urartu</name>
    <name type="common">Red wild einkorn</name>
    <name type="synonym">Crithodium urartu</name>
    <dbReference type="NCBI Taxonomy" id="4572"/>
    <lineage>
        <taxon>Eukaryota</taxon>
        <taxon>Viridiplantae</taxon>
        <taxon>Streptophyta</taxon>
        <taxon>Embryophyta</taxon>
        <taxon>Tracheophyta</taxon>
        <taxon>Spermatophyta</taxon>
        <taxon>Magnoliopsida</taxon>
        <taxon>Liliopsida</taxon>
        <taxon>Poales</taxon>
        <taxon>Poaceae</taxon>
        <taxon>BOP clade</taxon>
        <taxon>Pooideae</taxon>
        <taxon>Triticodae</taxon>
        <taxon>Triticeae</taxon>
        <taxon>Triticinae</taxon>
        <taxon>Triticum</taxon>
    </lineage>
</organism>
<dbReference type="Gramene" id="TuG1812S0001220800.01.T01">
    <property type="protein sequence ID" value="TuG1812S0001220800.01.T01"/>
    <property type="gene ID" value="TuG1812S0001220800.01"/>
</dbReference>
<dbReference type="EnsemblPlants" id="TuG1812S0001220800.01.T01">
    <property type="protein sequence ID" value="TuG1812S0001220800.01.T01"/>
    <property type="gene ID" value="TuG1812S0001220800.01"/>
</dbReference>
<evidence type="ECO:0000313" key="2">
    <source>
        <dbReference type="Proteomes" id="UP000015106"/>
    </source>
</evidence>
<dbReference type="AlphaFoldDB" id="A0A8R7VBP8"/>
<accession>A0A8R7VBP8</accession>
<reference evidence="2" key="1">
    <citation type="journal article" date="2013" name="Nature">
        <title>Draft genome of the wheat A-genome progenitor Triticum urartu.</title>
        <authorList>
            <person name="Ling H.Q."/>
            <person name="Zhao S."/>
            <person name="Liu D."/>
            <person name="Wang J."/>
            <person name="Sun H."/>
            <person name="Zhang C."/>
            <person name="Fan H."/>
            <person name="Li D."/>
            <person name="Dong L."/>
            <person name="Tao Y."/>
            <person name="Gao C."/>
            <person name="Wu H."/>
            <person name="Li Y."/>
            <person name="Cui Y."/>
            <person name="Guo X."/>
            <person name="Zheng S."/>
            <person name="Wang B."/>
            <person name="Yu K."/>
            <person name="Liang Q."/>
            <person name="Yang W."/>
            <person name="Lou X."/>
            <person name="Chen J."/>
            <person name="Feng M."/>
            <person name="Jian J."/>
            <person name="Zhang X."/>
            <person name="Luo G."/>
            <person name="Jiang Y."/>
            <person name="Liu J."/>
            <person name="Wang Z."/>
            <person name="Sha Y."/>
            <person name="Zhang B."/>
            <person name="Wu H."/>
            <person name="Tang D."/>
            <person name="Shen Q."/>
            <person name="Xue P."/>
            <person name="Zou S."/>
            <person name="Wang X."/>
            <person name="Liu X."/>
            <person name="Wang F."/>
            <person name="Yang Y."/>
            <person name="An X."/>
            <person name="Dong Z."/>
            <person name="Zhang K."/>
            <person name="Zhang X."/>
            <person name="Luo M.C."/>
            <person name="Dvorak J."/>
            <person name="Tong Y."/>
            <person name="Wang J."/>
            <person name="Yang H."/>
            <person name="Li Z."/>
            <person name="Wang D."/>
            <person name="Zhang A."/>
            <person name="Wang J."/>
        </authorList>
    </citation>
    <scope>NUCLEOTIDE SEQUENCE</scope>
    <source>
        <strain evidence="2">cv. G1812</strain>
    </source>
</reference>
<evidence type="ECO:0000313" key="1">
    <source>
        <dbReference type="EnsemblPlants" id="TuG1812S0001220800.01.T02"/>
    </source>
</evidence>
<sequence length="64" mass="7420">MKEGTTTEAICIDDIEAEVFKPSRLCLLSCTRMHCLIWINRRNLPWPSIRPKFKRNFAINGGKV</sequence>
<keyword evidence="2" id="KW-1185">Reference proteome</keyword>
<dbReference type="Gramene" id="TuG1812S0001220800.01.T02">
    <property type="protein sequence ID" value="TuG1812S0001220800.01.T02"/>
    <property type="gene ID" value="TuG1812S0001220800.01"/>
</dbReference>
<dbReference type="EnsemblPlants" id="TuG1812S0001220800.01.T02">
    <property type="protein sequence ID" value="TuG1812S0001220800.01.T02"/>
    <property type="gene ID" value="TuG1812S0001220800.01"/>
</dbReference>
<protein>
    <submittedName>
        <fullName evidence="1">Uncharacterized protein</fullName>
    </submittedName>
</protein>
<dbReference type="Proteomes" id="UP000015106">
    <property type="component" value="Unassembled WGS sequence"/>
</dbReference>
<proteinExistence type="predicted"/>
<reference evidence="1" key="2">
    <citation type="submission" date="2022-06" db="UniProtKB">
        <authorList>
            <consortium name="EnsemblPlants"/>
        </authorList>
    </citation>
    <scope>IDENTIFICATION</scope>
</reference>